<organism evidence="1 2">
    <name type="scientific">Paenibacillus mesotrionivorans</name>
    <dbReference type="NCBI Taxonomy" id="3160968"/>
    <lineage>
        <taxon>Bacteria</taxon>
        <taxon>Bacillati</taxon>
        <taxon>Bacillota</taxon>
        <taxon>Bacilli</taxon>
        <taxon>Bacillales</taxon>
        <taxon>Paenibacillaceae</taxon>
        <taxon>Paenibacillus</taxon>
    </lineage>
</organism>
<evidence type="ECO:0000313" key="2">
    <source>
        <dbReference type="Proteomes" id="UP001631969"/>
    </source>
</evidence>
<gene>
    <name evidence="1" type="ORF">ACI1P1_09730</name>
</gene>
<proteinExistence type="predicted"/>
<protein>
    <submittedName>
        <fullName evidence="1">Zf-HC2 domain-containing protein</fullName>
    </submittedName>
</protein>
<accession>A0ACC7NW14</accession>
<dbReference type="EMBL" id="JBJURJ010000005">
    <property type="protein sequence ID" value="MFM9328567.1"/>
    <property type="molecule type" value="Genomic_DNA"/>
</dbReference>
<sequence>MNCSEAITVMHEYFDGEADAAAASALKKHLQICPSCRQLFKQMESTEAMLRVPVRSAPPVGLTASIMSALPQPAKRSRWGQMLKQHPIAVIACAILVIMLAHYTSRVYSDRDMVVQGALDQLFISGDTLVVPEGVTVYGNLKVKRGKIQIDGNVEGDVTVINGSYNLASTAYISGQVTLIDATVDWLWYRIKNMLGDHLKKMP</sequence>
<dbReference type="Proteomes" id="UP001631969">
    <property type="component" value="Unassembled WGS sequence"/>
</dbReference>
<comment type="caution">
    <text evidence="1">The sequence shown here is derived from an EMBL/GenBank/DDBJ whole genome shotgun (WGS) entry which is preliminary data.</text>
</comment>
<keyword evidence="2" id="KW-1185">Reference proteome</keyword>
<evidence type="ECO:0000313" key="1">
    <source>
        <dbReference type="EMBL" id="MFM9328567.1"/>
    </source>
</evidence>
<reference evidence="1" key="1">
    <citation type="submission" date="2024-12" db="EMBL/GenBank/DDBJ databases">
        <authorList>
            <person name="Wu N."/>
        </authorList>
    </citation>
    <scope>NUCLEOTIDE SEQUENCE</scope>
    <source>
        <strain evidence="1">P15</strain>
    </source>
</reference>
<name>A0ACC7NW14_9BACL</name>